<accession>A0A8H2XQR8</accession>
<reference evidence="1" key="1">
    <citation type="submission" date="2021-01" db="EMBL/GenBank/DDBJ databases">
        <authorList>
            <person name="Kaushik A."/>
        </authorList>
    </citation>
    <scope>NUCLEOTIDE SEQUENCE</scope>
    <source>
        <strain evidence="1">AG4-R118</strain>
    </source>
</reference>
<dbReference type="EMBL" id="CAJMWX010000834">
    <property type="protein sequence ID" value="CAE6434033.1"/>
    <property type="molecule type" value="Genomic_DNA"/>
</dbReference>
<dbReference type="Proteomes" id="UP000663888">
    <property type="component" value="Unassembled WGS sequence"/>
</dbReference>
<evidence type="ECO:0000313" key="2">
    <source>
        <dbReference type="Proteomes" id="UP000663888"/>
    </source>
</evidence>
<organism evidence="1 2">
    <name type="scientific">Rhizoctonia solani</name>
    <dbReference type="NCBI Taxonomy" id="456999"/>
    <lineage>
        <taxon>Eukaryota</taxon>
        <taxon>Fungi</taxon>
        <taxon>Dikarya</taxon>
        <taxon>Basidiomycota</taxon>
        <taxon>Agaricomycotina</taxon>
        <taxon>Agaricomycetes</taxon>
        <taxon>Cantharellales</taxon>
        <taxon>Ceratobasidiaceae</taxon>
        <taxon>Rhizoctonia</taxon>
    </lineage>
</organism>
<protein>
    <submittedName>
        <fullName evidence="1">Uncharacterized protein</fullName>
    </submittedName>
</protein>
<proteinExistence type="predicted"/>
<comment type="caution">
    <text evidence="1">The sequence shown here is derived from an EMBL/GenBank/DDBJ whole genome shotgun (WGS) entry which is preliminary data.</text>
</comment>
<evidence type="ECO:0000313" key="1">
    <source>
        <dbReference type="EMBL" id="CAE6434033.1"/>
    </source>
</evidence>
<dbReference type="AlphaFoldDB" id="A0A8H2XQR8"/>
<sequence>MGYNESKYGPKLDDYLTLRRLGVTTSSWATEVPCEHKIEAAIDCLNDPESVTYNTFETILTMERSPSCAYLYLLLSDVKVFPSCIQLLRKYCTEGRGILDHAYGFLCFQVMALSVEIAKADQADQLDIILQILSQATVQFPASDVLSHYSRKWEAAEFCEDEYLRPSPQLLGWHTDPETGLETCLARIGGCNILDVQFVLDHLWPERWAFLKASEYAADNFPGWYGLFYVMHDTLVKVFGNLTQRSATPEEKMYWVHLLGLMHRYCLYSTASEDSSLSFLIRDCPEMAEVYETTVTAPLESSRIVNAYIDKIGRLPTFKYAYVTHLYQFVCVNYHVDKAGSDEHLNRISAATLEESWTELLRANELGVGMWYQLSNTIATNSVILLTWKDHPFNEPLLLSILTNSDFFEFLGRLILFPMSIGGRHLEWESHSHEVFSMFGRLIRIRLAAESFKPDSTLIRAWDKTYQCLEFQKNMSRREVKYKREYAYTWANA</sequence>
<name>A0A8H2XQR8_9AGAM</name>
<gene>
    <name evidence="1" type="ORF">RDB_LOCUS39243</name>
</gene>